<gene>
    <name evidence="3" type="ORF">AQJ66_32185</name>
</gene>
<sequence length="492" mass="53792">MTEPRTAPAAIRVTTRTRRLPEVPMLPAYRALAGRFGADSVYLLESAAGPVRECRFQFVGFGALLSVAVTDGAVRVEGVPALRDLLTERIRPLLTEDAGGTPRLRDLTGLWPLLRTVQALFDAPGSASGFRFGFLGYFGYDTVRYVEDLPHLIEQRPDLPDVQLVLHQAVVVRDVAEGRTELLLHDCDAWPALDEREITALLEGAESAYPERVADTVPEADVSDDTDPETFRRDVERCLKHIAVGDIYQVQIGHELTMRSGADPVDVYQRLRRRNASPYMYLASVGGQCVIGASPELFVRIEDGTVTMRPIAGTLPRSGDDEAGARQLRSDPKEIAEHTMLVDLCRNDIGRIAEADSLHVPDEFAVERYSHVLHLVSTVTGQAGADTDVYDAIAALFPAGTMTGTPKIRAMEIIESVERSRRGLYAGALGVIDVGGYTNLALCIRTLFHQDGAYRTRASAGIVADSAPTSEWRETLAKMSAAHWAVTGKELL</sequence>
<evidence type="ECO:0000313" key="4">
    <source>
        <dbReference type="Proteomes" id="UP000053024"/>
    </source>
</evidence>
<dbReference type="Gene3D" id="3.60.120.10">
    <property type="entry name" value="Anthranilate synthase"/>
    <property type="match status" value="1"/>
</dbReference>
<proteinExistence type="predicted"/>
<organism evidence="3 4">
    <name type="scientific">Streptomyces bungoensis</name>
    <dbReference type="NCBI Taxonomy" id="285568"/>
    <lineage>
        <taxon>Bacteria</taxon>
        <taxon>Bacillati</taxon>
        <taxon>Actinomycetota</taxon>
        <taxon>Actinomycetes</taxon>
        <taxon>Kitasatosporales</taxon>
        <taxon>Streptomycetaceae</taxon>
        <taxon>Streptomyces</taxon>
    </lineage>
</organism>
<dbReference type="InterPro" id="IPR015890">
    <property type="entry name" value="Chorismate_C"/>
</dbReference>
<dbReference type="Pfam" id="PF04715">
    <property type="entry name" value="Anth_synt_I_N"/>
    <property type="match status" value="1"/>
</dbReference>
<dbReference type="PANTHER" id="PTHR11236:SF9">
    <property type="entry name" value="ANTHRANILATE SYNTHASE COMPONENT 1"/>
    <property type="match status" value="1"/>
</dbReference>
<protein>
    <submittedName>
        <fullName evidence="3">Aminodeoxychorismate synthase component I</fullName>
    </submittedName>
</protein>
<reference evidence="3 4" key="1">
    <citation type="submission" date="2015-10" db="EMBL/GenBank/DDBJ databases">
        <title>Draft genome sequence of Streptomyces bungoensis DSM 41781, type strain for the species Streptomyces bungoensis.</title>
        <authorList>
            <person name="Ruckert C."/>
            <person name="Winkler A."/>
            <person name="Kalinowski J."/>
            <person name="Kampfer P."/>
            <person name="Glaeser S."/>
        </authorList>
    </citation>
    <scope>NUCLEOTIDE SEQUENCE [LARGE SCALE GENOMIC DNA]</scope>
    <source>
        <strain evidence="3 4">DSM 41781</strain>
    </source>
</reference>
<dbReference type="Pfam" id="PF00425">
    <property type="entry name" value="Chorismate_bind"/>
    <property type="match status" value="1"/>
</dbReference>
<dbReference type="EMBL" id="LMWX01000060">
    <property type="protein sequence ID" value="KUN77882.1"/>
    <property type="molecule type" value="Genomic_DNA"/>
</dbReference>
<dbReference type="InterPro" id="IPR006805">
    <property type="entry name" value="Anth_synth_I_N"/>
</dbReference>
<evidence type="ECO:0000259" key="1">
    <source>
        <dbReference type="Pfam" id="PF00425"/>
    </source>
</evidence>
<accession>A0A101SQ52</accession>
<dbReference type="Proteomes" id="UP000053024">
    <property type="component" value="Unassembled WGS sequence"/>
</dbReference>
<dbReference type="InterPro" id="IPR005801">
    <property type="entry name" value="ADC_synthase"/>
</dbReference>
<evidence type="ECO:0000259" key="2">
    <source>
        <dbReference type="Pfam" id="PF04715"/>
    </source>
</evidence>
<name>A0A101SQ52_9ACTN</name>
<dbReference type="STRING" id="285568.AQJ66_32185"/>
<dbReference type="InterPro" id="IPR019999">
    <property type="entry name" value="Anth_synth_I-like"/>
</dbReference>
<keyword evidence="4" id="KW-1185">Reference proteome</keyword>
<comment type="caution">
    <text evidence="3">The sequence shown here is derived from an EMBL/GenBank/DDBJ whole genome shotgun (WGS) entry which is preliminary data.</text>
</comment>
<dbReference type="PRINTS" id="PR00095">
    <property type="entry name" value="ANTSNTHASEI"/>
</dbReference>
<dbReference type="PANTHER" id="PTHR11236">
    <property type="entry name" value="AMINOBENZOATE/ANTHRANILATE SYNTHASE"/>
    <property type="match status" value="1"/>
</dbReference>
<evidence type="ECO:0000313" key="3">
    <source>
        <dbReference type="EMBL" id="KUN77882.1"/>
    </source>
</evidence>
<dbReference type="RefSeq" id="WP_061929009.1">
    <property type="nucleotide sequence ID" value="NZ_JBEYBH010000024.1"/>
</dbReference>
<dbReference type="SUPFAM" id="SSF56322">
    <property type="entry name" value="ADC synthase"/>
    <property type="match status" value="1"/>
</dbReference>
<dbReference type="AlphaFoldDB" id="A0A101SQ52"/>
<dbReference type="OrthoDB" id="3518032at2"/>
<dbReference type="GO" id="GO:0000162">
    <property type="term" value="P:L-tryptophan biosynthetic process"/>
    <property type="evidence" value="ECO:0007669"/>
    <property type="project" value="TreeGrafter"/>
</dbReference>
<feature type="domain" description="Anthranilate synthase component I N-terminal" evidence="2">
    <location>
        <begin position="28"/>
        <end position="179"/>
    </location>
</feature>
<feature type="domain" description="Chorismate-utilising enzyme C-terminal" evidence="1">
    <location>
        <begin position="228"/>
        <end position="478"/>
    </location>
</feature>